<evidence type="ECO:0000256" key="1">
    <source>
        <dbReference type="SAM" id="SignalP"/>
    </source>
</evidence>
<evidence type="ECO:0000313" key="2">
    <source>
        <dbReference type="EMBL" id="GFS72509.1"/>
    </source>
</evidence>
<evidence type="ECO:0000313" key="3">
    <source>
        <dbReference type="Proteomes" id="UP000887013"/>
    </source>
</evidence>
<protein>
    <submittedName>
        <fullName evidence="2">Uncharacterized protein</fullName>
    </submittedName>
</protein>
<reference evidence="2" key="1">
    <citation type="submission" date="2020-08" db="EMBL/GenBank/DDBJ databases">
        <title>Multicomponent nature underlies the extraordinary mechanical properties of spider dragline silk.</title>
        <authorList>
            <person name="Kono N."/>
            <person name="Nakamura H."/>
            <person name="Mori M."/>
            <person name="Yoshida Y."/>
            <person name="Ohtoshi R."/>
            <person name="Malay A.D."/>
            <person name="Moran D.A.P."/>
            <person name="Tomita M."/>
            <person name="Numata K."/>
            <person name="Arakawa K."/>
        </authorList>
    </citation>
    <scope>NUCLEOTIDE SEQUENCE</scope>
</reference>
<name>A0A8X6MQL3_NEPPI</name>
<feature type="chain" id="PRO_5036474098" evidence="1">
    <location>
        <begin position="27"/>
        <end position="96"/>
    </location>
</feature>
<dbReference type="Proteomes" id="UP000887013">
    <property type="component" value="Unassembled WGS sequence"/>
</dbReference>
<dbReference type="AlphaFoldDB" id="A0A8X6MQL3"/>
<keyword evidence="1" id="KW-0732">Signal</keyword>
<keyword evidence="3" id="KW-1185">Reference proteome</keyword>
<dbReference type="EMBL" id="BMAW01095913">
    <property type="protein sequence ID" value="GFS72509.1"/>
    <property type="molecule type" value="Genomic_DNA"/>
</dbReference>
<proteinExistence type="predicted"/>
<gene>
    <name evidence="2" type="ORF">NPIL_314171</name>
</gene>
<comment type="caution">
    <text evidence="2">The sequence shown here is derived from an EMBL/GenBank/DDBJ whole genome shotgun (WGS) entry which is preliminary data.</text>
</comment>
<accession>A0A8X6MQL3</accession>
<feature type="signal peptide" evidence="1">
    <location>
        <begin position="1"/>
        <end position="26"/>
    </location>
</feature>
<organism evidence="2 3">
    <name type="scientific">Nephila pilipes</name>
    <name type="common">Giant wood spider</name>
    <name type="synonym">Nephila maculata</name>
    <dbReference type="NCBI Taxonomy" id="299642"/>
    <lineage>
        <taxon>Eukaryota</taxon>
        <taxon>Metazoa</taxon>
        <taxon>Ecdysozoa</taxon>
        <taxon>Arthropoda</taxon>
        <taxon>Chelicerata</taxon>
        <taxon>Arachnida</taxon>
        <taxon>Araneae</taxon>
        <taxon>Araneomorphae</taxon>
        <taxon>Entelegynae</taxon>
        <taxon>Araneoidea</taxon>
        <taxon>Nephilidae</taxon>
        <taxon>Nephila</taxon>
    </lineage>
</organism>
<sequence length="96" mass="8513">MLSANHSSNGASTIILLAILIIFADASPQGASIGAGGSVGANAIYGFGGRAGGRAGAGTGYSYVAGAGVEGGAGAGVRGGAGAGVRGGAGAGGYAG</sequence>